<dbReference type="RefSeq" id="WP_332082887.1">
    <property type="nucleotide sequence ID" value="NZ_JAZHYN010000062.1"/>
</dbReference>
<dbReference type="Proteomes" id="UP001350748">
    <property type="component" value="Unassembled WGS sequence"/>
</dbReference>
<organism evidence="6 7">
    <name type="scientific">Methylocystis borbori</name>
    <dbReference type="NCBI Taxonomy" id="3118750"/>
    <lineage>
        <taxon>Bacteria</taxon>
        <taxon>Pseudomonadati</taxon>
        <taxon>Pseudomonadota</taxon>
        <taxon>Alphaproteobacteria</taxon>
        <taxon>Hyphomicrobiales</taxon>
        <taxon>Methylocystaceae</taxon>
        <taxon>Methylocystis</taxon>
    </lineage>
</organism>
<feature type="domain" description="Rieske" evidence="5">
    <location>
        <begin position="19"/>
        <end position="129"/>
    </location>
</feature>
<evidence type="ECO:0000313" key="6">
    <source>
        <dbReference type="EMBL" id="MEF3367849.1"/>
    </source>
</evidence>
<dbReference type="Pfam" id="PF00355">
    <property type="entry name" value="Rieske"/>
    <property type="match status" value="1"/>
</dbReference>
<evidence type="ECO:0000256" key="1">
    <source>
        <dbReference type="ARBA" id="ARBA00022714"/>
    </source>
</evidence>
<keyword evidence="1" id="KW-0001">2Fe-2S</keyword>
<sequence>MTQATSDQADQAPEELIVYAICSMSDIPSQKARGFQLVTLDENGAEKPWSIVVVRWGKQVFGYVNRCPHDNVNLDWERNQFFDPNGIRLMCGKHGAIFELGTGVCLEGPCKGRSLIPVPLAVIDNDICVVGVTLAEEEDEDEDETAPEEGAS</sequence>
<evidence type="ECO:0000259" key="5">
    <source>
        <dbReference type="PROSITE" id="PS51296"/>
    </source>
</evidence>
<evidence type="ECO:0000256" key="3">
    <source>
        <dbReference type="ARBA" id="ARBA00023004"/>
    </source>
</evidence>
<dbReference type="CDD" id="cd03467">
    <property type="entry name" value="Rieske"/>
    <property type="match status" value="1"/>
</dbReference>
<dbReference type="InterPro" id="IPR017941">
    <property type="entry name" value="Rieske_2Fe-2S"/>
</dbReference>
<evidence type="ECO:0000256" key="4">
    <source>
        <dbReference type="ARBA" id="ARBA00023014"/>
    </source>
</evidence>
<dbReference type="PANTHER" id="PTHR40261:SF1">
    <property type="entry name" value="RIESKE DOMAIN-CONTAINING PROTEIN"/>
    <property type="match status" value="1"/>
</dbReference>
<proteinExistence type="predicted"/>
<keyword evidence="4" id="KW-0411">Iron-sulfur</keyword>
<keyword evidence="2" id="KW-0479">Metal-binding</keyword>
<dbReference type="InterPro" id="IPR036922">
    <property type="entry name" value="Rieske_2Fe-2S_sf"/>
</dbReference>
<evidence type="ECO:0000313" key="7">
    <source>
        <dbReference type="Proteomes" id="UP001350748"/>
    </source>
</evidence>
<keyword evidence="3" id="KW-0408">Iron</keyword>
<dbReference type="PANTHER" id="PTHR40261">
    <property type="match status" value="1"/>
</dbReference>
<keyword evidence="7" id="KW-1185">Reference proteome</keyword>
<dbReference type="PROSITE" id="PS51296">
    <property type="entry name" value="RIESKE"/>
    <property type="match status" value="1"/>
</dbReference>
<reference evidence="6 7" key="1">
    <citation type="submission" date="2024-02" db="EMBL/GenBank/DDBJ databases">
        <authorList>
            <person name="Grouzdev D."/>
        </authorList>
    </citation>
    <scope>NUCLEOTIDE SEQUENCE [LARGE SCALE GENOMIC DNA]</scope>
    <source>
        <strain evidence="6 7">9N</strain>
    </source>
</reference>
<dbReference type="EMBL" id="JAZHYN010000062">
    <property type="protein sequence ID" value="MEF3367849.1"/>
    <property type="molecule type" value="Genomic_DNA"/>
</dbReference>
<accession>A0ABU7XKD8</accession>
<gene>
    <name evidence="6" type="ORF">V3H18_15050</name>
</gene>
<name>A0ABU7XKD8_9HYPH</name>
<dbReference type="SUPFAM" id="SSF50022">
    <property type="entry name" value="ISP domain"/>
    <property type="match status" value="1"/>
</dbReference>
<evidence type="ECO:0000256" key="2">
    <source>
        <dbReference type="ARBA" id="ARBA00022723"/>
    </source>
</evidence>
<dbReference type="Gene3D" id="2.102.10.10">
    <property type="entry name" value="Rieske [2Fe-2S] iron-sulphur domain"/>
    <property type="match status" value="1"/>
</dbReference>
<comment type="caution">
    <text evidence="6">The sequence shown here is derived from an EMBL/GenBank/DDBJ whole genome shotgun (WGS) entry which is preliminary data.</text>
</comment>
<protein>
    <submittedName>
        <fullName evidence="6">Rieske 2Fe-2S domain-containing protein</fullName>
    </submittedName>
</protein>